<keyword evidence="3" id="KW-0238">DNA-binding</keyword>
<evidence type="ECO:0000256" key="5">
    <source>
        <dbReference type="ARBA" id="ARBA00023242"/>
    </source>
</evidence>
<dbReference type="PANTHER" id="PTHR31845">
    <property type="entry name" value="FINGER DOMAIN PROTEIN, PUTATIVE-RELATED"/>
    <property type="match status" value="1"/>
</dbReference>
<keyword evidence="8" id="KW-1185">Reference proteome</keyword>
<dbReference type="GO" id="GO:0000981">
    <property type="term" value="F:DNA-binding transcription factor activity, RNA polymerase II-specific"/>
    <property type="evidence" value="ECO:0007669"/>
    <property type="project" value="TreeGrafter"/>
</dbReference>
<dbReference type="GO" id="GO:0005634">
    <property type="term" value="C:nucleus"/>
    <property type="evidence" value="ECO:0007669"/>
    <property type="project" value="UniProtKB-SubCell"/>
</dbReference>
<proteinExistence type="predicted"/>
<dbReference type="InterPro" id="IPR051089">
    <property type="entry name" value="prtT"/>
</dbReference>
<dbReference type="Proteomes" id="UP000053095">
    <property type="component" value="Unassembled WGS sequence"/>
</dbReference>
<keyword evidence="5" id="KW-0539">Nucleus</keyword>
<evidence type="ECO:0000256" key="6">
    <source>
        <dbReference type="SAM" id="MobiDB-lite"/>
    </source>
</evidence>
<comment type="caution">
    <text evidence="7">The sequence shown here is derived from an EMBL/GenBank/DDBJ whole genome shotgun (WGS) entry which is preliminary data.</text>
</comment>
<dbReference type="AlphaFoldDB" id="A0A6V8H8S6"/>
<sequence length="567" mass="62703">MGVPMRGLEASPNARSEGIMFCYYQPQGLASTEQLPPNPIGSQQPTPLTPLSSTSKGSYSKDRSPHELQSGSDTVWGNPFDPYRTVQDLEAEDSAPAEPLPMTCLVNPCDYSVLDEVDISFPDAEQMFSLFGQCLAPFIPPLHDTDFSNLPPQPLFILSALYAVARYLPGTADLRLRLYRALRERLNQALFQWQLSNWEDNMWTMKGLIVLYAYSEALNTRGGAPDDCGKFDCWAVRAIAEGWAVKMKLGTSSGTGPTDVSGITCWLWLYTMGHHMSVVQGCGKAMWAGASIRRTSSILANCATSSRIKKMLGEVDLCILCETIENHQGQDILELANAELAAWQAKWGGLLQTHEGKSLNFHLHFTTFYLHTYLLQHKSTGKRPSQMAIAAAHAFLDYNTRLSPIDKSRLRYMSDFGFVMITYVCIFALRTLYDSRLEARSSYFGEVLVEDVGAAASLMGSFGPCTARPGIYGTKIAACLKDLRKKHVEKDCLTGVQPEYPELWCQRLDATDASSNSLLGGKNVNSATQGTGDVDLLGDVDWDWSIPNFEGLHGIRAALEDWLVRPV</sequence>
<accession>A0A6V8H8S6</accession>
<reference evidence="8" key="1">
    <citation type="journal article" date="2015" name="Genome Announc.">
        <title>Draft genome sequence of Talaromyces cellulolyticus strain Y-94, a source of lignocellulosic biomass-degrading enzymes.</title>
        <authorList>
            <person name="Fujii T."/>
            <person name="Koike H."/>
            <person name="Sawayama S."/>
            <person name="Yano S."/>
            <person name="Inoue H."/>
        </authorList>
    </citation>
    <scope>NUCLEOTIDE SEQUENCE [LARGE SCALE GENOMIC DNA]</scope>
    <source>
        <strain evidence="8">Y-94</strain>
    </source>
</reference>
<gene>
    <name evidence="7" type="ORF">TCE0_033f08023</name>
</gene>
<evidence type="ECO:0000313" key="8">
    <source>
        <dbReference type="Proteomes" id="UP000053095"/>
    </source>
</evidence>
<keyword evidence="4" id="KW-0804">Transcription</keyword>
<dbReference type="PANTHER" id="PTHR31845:SF17">
    <property type="entry name" value="ZN(II)2CYS6 TRANSCRIPTION FACTOR (EUROFUNG)"/>
    <property type="match status" value="1"/>
</dbReference>
<protein>
    <recommendedName>
        <fullName evidence="9">Transcription factor domain-containing protein</fullName>
    </recommendedName>
</protein>
<name>A0A6V8H8S6_TALPI</name>
<organism evidence="7 8">
    <name type="scientific">Talaromyces pinophilus</name>
    <name type="common">Penicillium pinophilum</name>
    <dbReference type="NCBI Taxonomy" id="128442"/>
    <lineage>
        <taxon>Eukaryota</taxon>
        <taxon>Fungi</taxon>
        <taxon>Dikarya</taxon>
        <taxon>Ascomycota</taxon>
        <taxon>Pezizomycotina</taxon>
        <taxon>Eurotiomycetes</taxon>
        <taxon>Eurotiomycetidae</taxon>
        <taxon>Eurotiales</taxon>
        <taxon>Trichocomaceae</taxon>
        <taxon>Talaromyces</taxon>
        <taxon>Talaromyces sect. Talaromyces</taxon>
    </lineage>
</organism>
<evidence type="ECO:0000256" key="1">
    <source>
        <dbReference type="ARBA" id="ARBA00004123"/>
    </source>
</evidence>
<feature type="compositionally biased region" description="Polar residues" evidence="6">
    <location>
        <begin position="32"/>
        <end position="58"/>
    </location>
</feature>
<evidence type="ECO:0008006" key="9">
    <source>
        <dbReference type="Google" id="ProtNLM"/>
    </source>
</evidence>
<evidence type="ECO:0000256" key="2">
    <source>
        <dbReference type="ARBA" id="ARBA00023015"/>
    </source>
</evidence>
<comment type="subcellular location">
    <subcellularLocation>
        <location evidence="1">Nucleus</location>
    </subcellularLocation>
</comment>
<evidence type="ECO:0000256" key="3">
    <source>
        <dbReference type="ARBA" id="ARBA00023125"/>
    </source>
</evidence>
<evidence type="ECO:0000256" key="4">
    <source>
        <dbReference type="ARBA" id="ARBA00023163"/>
    </source>
</evidence>
<evidence type="ECO:0000313" key="7">
    <source>
        <dbReference type="EMBL" id="GAM37798.1"/>
    </source>
</evidence>
<feature type="region of interest" description="Disordered" evidence="6">
    <location>
        <begin position="32"/>
        <end position="79"/>
    </location>
</feature>
<dbReference type="GO" id="GO:0000976">
    <property type="term" value="F:transcription cis-regulatory region binding"/>
    <property type="evidence" value="ECO:0007669"/>
    <property type="project" value="TreeGrafter"/>
</dbReference>
<keyword evidence="2" id="KW-0805">Transcription regulation</keyword>
<dbReference type="EMBL" id="DF933829">
    <property type="protein sequence ID" value="GAM37798.1"/>
    <property type="molecule type" value="Genomic_DNA"/>
</dbReference>